<feature type="region of interest" description="Disordered" evidence="1">
    <location>
        <begin position="1"/>
        <end position="23"/>
    </location>
</feature>
<dbReference type="Proteomes" id="UP000887565">
    <property type="component" value="Unplaced"/>
</dbReference>
<proteinExistence type="predicted"/>
<evidence type="ECO:0000313" key="3">
    <source>
        <dbReference type="WBParaSite" id="nRc.2.0.1.t14560-RA"/>
    </source>
</evidence>
<sequence length="55" mass="6264">MSHFVARSIPSMAQSREGSERNVHRFEEQIRFDRFLPFTADGACGPLRPLFPALS</sequence>
<organism evidence="2 3">
    <name type="scientific">Romanomermis culicivorax</name>
    <name type="common">Nematode worm</name>
    <dbReference type="NCBI Taxonomy" id="13658"/>
    <lineage>
        <taxon>Eukaryota</taxon>
        <taxon>Metazoa</taxon>
        <taxon>Ecdysozoa</taxon>
        <taxon>Nematoda</taxon>
        <taxon>Enoplea</taxon>
        <taxon>Dorylaimia</taxon>
        <taxon>Mermithida</taxon>
        <taxon>Mermithoidea</taxon>
        <taxon>Mermithidae</taxon>
        <taxon>Romanomermis</taxon>
    </lineage>
</organism>
<dbReference type="WBParaSite" id="nRc.2.0.1.t14560-RA">
    <property type="protein sequence ID" value="nRc.2.0.1.t14560-RA"/>
    <property type="gene ID" value="nRc.2.0.1.g14560"/>
</dbReference>
<name>A0A915IL64_ROMCU</name>
<protein>
    <submittedName>
        <fullName evidence="3">Uncharacterized protein</fullName>
    </submittedName>
</protein>
<reference evidence="3" key="1">
    <citation type="submission" date="2022-11" db="UniProtKB">
        <authorList>
            <consortium name="WormBaseParasite"/>
        </authorList>
    </citation>
    <scope>IDENTIFICATION</scope>
</reference>
<accession>A0A915IL64</accession>
<evidence type="ECO:0000313" key="2">
    <source>
        <dbReference type="Proteomes" id="UP000887565"/>
    </source>
</evidence>
<evidence type="ECO:0000256" key="1">
    <source>
        <dbReference type="SAM" id="MobiDB-lite"/>
    </source>
</evidence>
<keyword evidence="2" id="KW-1185">Reference proteome</keyword>
<dbReference type="AlphaFoldDB" id="A0A915IL64"/>